<dbReference type="EMBL" id="CH902617">
    <property type="protein sequence ID" value="KPU80256.1"/>
    <property type="molecule type" value="Genomic_DNA"/>
</dbReference>
<dbReference type="AlphaFoldDB" id="A0A0P8YFT1"/>
<sequence length="112" mass="12459">MFGNWKLAANFGPLGRLRWLMEGSRHGYLGVVLSAKRSAMGLQRHLTPSFQPSPARRHMVQVVTLDLGLVALSLDRGWWLGPLAKIKRCPAGRWQHDLSGHDDDDDAGSVFV</sequence>
<evidence type="ECO:0000313" key="2">
    <source>
        <dbReference type="Proteomes" id="UP000007801"/>
    </source>
</evidence>
<accession>A0A0P8YFT1</accession>
<dbReference type="Proteomes" id="UP000007801">
    <property type="component" value="Unassembled WGS sequence"/>
</dbReference>
<dbReference type="InParanoid" id="A0A0P8YFT1"/>
<gene>
    <name evidence="1" type="primary">Dana\GF27142</name>
    <name evidence="1" type="ORF">GF27142</name>
</gene>
<evidence type="ECO:0000313" key="1">
    <source>
        <dbReference type="EMBL" id="KPU80256.1"/>
    </source>
</evidence>
<keyword evidence="2" id="KW-1185">Reference proteome</keyword>
<organism evidence="1 2">
    <name type="scientific">Drosophila ananassae</name>
    <name type="common">Fruit fly</name>
    <dbReference type="NCBI Taxonomy" id="7217"/>
    <lineage>
        <taxon>Eukaryota</taxon>
        <taxon>Metazoa</taxon>
        <taxon>Ecdysozoa</taxon>
        <taxon>Arthropoda</taxon>
        <taxon>Hexapoda</taxon>
        <taxon>Insecta</taxon>
        <taxon>Pterygota</taxon>
        <taxon>Neoptera</taxon>
        <taxon>Endopterygota</taxon>
        <taxon>Diptera</taxon>
        <taxon>Brachycera</taxon>
        <taxon>Muscomorpha</taxon>
        <taxon>Ephydroidea</taxon>
        <taxon>Drosophilidae</taxon>
        <taxon>Drosophila</taxon>
        <taxon>Sophophora</taxon>
    </lineage>
</organism>
<proteinExistence type="predicted"/>
<protein>
    <submittedName>
        <fullName evidence="1">Uncharacterized protein</fullName>
    </submittedName>
</protein>
<dbReference type="OrthoDB" id="7807419at2759"/>
<reference evidence="1 2" key="1">
    <citation type="journal article" date="2007" name="Nature">
        <title>Evolution of genes and genomes on the Drosophila phylogeny.</title>
        <authorList>
            <consortium name="Drosophila 12 Genomes Consortium"/>
            <person name="Clark A.G."/>
            <person name="Eisen M.B."/>
            <person name="Smith D.R."/>
            <person name="Bergman C.M."/>
            <person name="Oliver B."/>
            <person name="Markow T.A."/>
            <person name="Kaufman T.C."/>
            <person name="Kellis M."/>
            <person name="Gelbart W."/>
            <person name="Iyer V.N."/>
            <person name="Pollard D.A."/>
            <person name="Sackton T.B."/>
            <person name="Larracuente A.M."/>
            <person name="Singh N.D."/>
            <person name="Abad J.P."/>
            <person name="Abt D.N."/>
            <person name="Adryan B."/>
            <person name="Aguade M."/>
            <person name="Akashi H."/>
            <person name="Anderson W.W."/>
            <person name="Aquadro C.F."/>
            <person name="Ardell D.H."/>
            <person name="Arguello R."/>
            <person name="Artieri C.G."/>
            <person name="Barbash D.A."/>
            <person name="Barker D."/>
            <person name="Barsanti P."/>
            <person name="Batterham P."/>
            <person name="Batzoglou S."/>
            <person name="Begun D."/>
            <person name="Bhutkar A."/>
            <person name="Blanco E."/>
            <person name="Bosak S.A."/>
            <person name="Bradley R.K."/>
            <person name="Brand A.D."/>
            <person name="Brent M.R."/>
            <person name="Brooks A.N."/>
            <person name="Brown R.H."/>
            <person name="Butlin R.K."/>
            <person name="Caggese C."/>
            <person name="Calvi B.R."/>
            <person name="Bernardo de Carvalho A."/>
            <person name="Caspi A."/>
            <person name="Castrezana S."/>
            <person name="Celniker S.E."/>
            <person name="Chang J.L."/>
            <person name="Chapple C."/>
            <person name="Chatterji S."/>
            <person name="Chinwalla A."/>
            <person name="Civetta A."/>
            <person name="Clifton S.W."/>
            <person name="Comeron J.M."/>
            <person name="Costello J.C."/>
            <person name="Coyne J.A."/>
            <person name="Daub J."/>
            <person name="David R.G."/>
            <person name="Delcher A.L."/>
            <person name="Delehaunty K."/>
            <person name="Do C.B."/>
            <person name="Ebling H."/>
            <person name="Edwards K."/>
            <person name="Eickbush T."/>
            <person name="Evans J.D."/>
            <person name="Filipski A."/>
            <person name="Findeiss S."/>
            <person name="Freyhult E."/>
            <person name="Fulton L."/>
            <person name="Fulton R."/>
            <person name="Garcia A.C."/>
            <person name="Gardiner A."/>
            <person name="Garfield D.A."/>
            <person name="Garvin B.E."/>
            <person name="Gibson G."/>
            <person name="Gilbert D."/>
            <person name="Gnerre S."/>
            <person name="Godfrey J."/>
            <person name="Good R."/>
            <person name="Gotea V."/>
            <person name="Gravely B."/>
            <person name="Greenberg A.J."/>
            <person name="Griffiths-Jones S."/>
            <person name="Gross S."/>
            <person name="Guigo R."/>
            <person name="Gustafson E.A."/>
            <person name="Haerty W."/>
            <person name="Hahn M.W."/>
            <person name="Halligan D.L."/>
            <person name="Halpern A.L."/>
            <person name="Halter G.M."/>
            <person name="Han M.V."/>
            <person name="Heger A."/>
            <person name="Hillier L."/>
            <person name="Hinrichs A.S."/>
            <person name="Holmes I."/>
            <person name="Hoskins R.A."/>
            <person name="Hubisz M.J."/>
            <person name="Hultmark D."/>
            <person name="Huntley M.A."/>
            <person name="Jaffe D.B."/>
            <person name="Jagadeeshan S."/>
            <person name="Jeck W.R."/>
            <person name="Johnson J."/>
            <person name="Jones C.D."/>
            <person name="Jordan W.C."/>
            <person name="Karpen G.H."/>
            <person name="Kataoka E."/>
            <person name="Keightley P.D."/>
            <person name="Kheradpour P."/>
            <person name="Kirkness E.F."/>
            <person name="Koerich L.B."/>
            <person name="Kristiansen K."/>
            <person name="Kudrna D."/>
            <person name="Kulathinal R.J."/>
            <person name="Kumar S."/>
            <person name="Kwok R."/>
            <person name="Lander E."/>
            <person name="Langley C.H."/>
            <person name="Lapoint R."/>
            <person name="Lazzaro B.P."/>
            <person name="Lee S.J."/>
            <person name="Levesque L."/>
            <person name="Li R."/>
            <person name="Lin C.F."/>
            <person name="Lin M.F."/>
            <person name="Lindblad-Toh K."/>
            <person name="Llopart A."/>
            <person name="Long M."/>
            <person name="Low L."/>
            <person name="Lozovsky E."/>
            <person name="Lu J."/>
            <person name="Luo M."/>
            <person name="Machado C.A."/>
            <person name="Makalowski W."/>
            <person name="Marzo M."/>
            <person name="Matsuda M."/>
            <person name="Matzkin L."/>
            <person name="McAllister B."/>
            <person name="McBride C.S."/>
            <person name="McKernan B."/>
            <person name="McKernan K."/>
            <person name="Mendez-Lago M."/>
            <person name="Minx P."/>
            <person name="Mollenhauer M.U."/>
            <person name="Montooth K."/>
            <person name="Mount S.M."/>
            <person name="Mu X."/>
            <person name="Myers E."/>
            <person name="Negre B."/>
            <person name="Newfeld S."/>
            <person name="Nielsen R."/>
            <person name="Noor M.A."/>
            <person name="O'Grady P."/>
            <person name="Pachter L."/>
            <person name="Papaceit M."/>
            <person name="Parisi M.J."/>
            <person name="Parisi M."/>
            <person name="Parts L."/>
            <person name="Pedersen J.S."/>
            <person name="Pesole G."/>
            <person name="Phillippy A.M."/>
            <person name="Ponting C.P."/>
            <person name="Pop M."/>
            <person name="Porcelli D."/>
            <person name="Powell J.R."/>
            <person name="Prohaska S."/>
            <person name="Pruitt K."/>
            <person name="Puig M."/>
            <person name="Quesneville H."/>
            <person name="Ram K.R."/>
            <person name="Rand D."/>
            <person name="Rasmussen M.D."/>
            <person name="Reed L.K."/>
            <person name="Reenan R."/>
            <person name="Reily A."/>
            <person name="Remington K.A."/>
            <person name="Rieger T.T."/>
            <person name="Ritchie M.G."/>
            <person name="Robin C."/>
            <person name="Rogers Y.H."/>
            <person name="Rohde C."/>
            <person name="Rozas J."/>
            <person name="Rubenfield M.J."/>
            <person name="Ruiz A."/>
            <person name="Russo S."/>
            <person name="Salzberg S.L."/>
            <person name="Sanchez-Gracia A."/>
            <person name="Saranga D.J."/>
            <person name="Sato H."/>
            <person name="Schaeffer S.W."/>
            <person name="Schatz M.C."/>
            <person name="Schlenke T."/>
            <person name="Schwartz R."/>
            <person name="Segarra C."/>
            <person name="Singh R.S."/>
            <person name="Sirot L."/>
            <person name="Sirota M."/>
            <person name="Sisneros N.B."/>
            <person name="Smith C.D."/>
            <person name="Smith T.F."/>
            <person name="Spieth J."/>
            <person name="Stage D.E."/>
            <person name="Stark A."/>
            <person name="Stephan W."/>
            <person name="Strausberg R.L."/>
            <person name="Strempel S."/>
            <person name="Sturgill D."/>
            <person name="Sutton G."/>
            <person name="Sutton G.G."/>
            <person name="Tao W."/>
            <person name="Teichmann S."/>
            <person name="Tobari Y.N."/>
            <person name="Tomimura Y."/>
            <person name="Tsolas J.M."/>
            <person name="Valente V.L."/>
            <person name="Venter E."/>
            <person name="Venter J.C."/>
            <person name="Vicario S."/>
            <person name="Vieira F.G."/>
            <person name="Vilella A.J."/>
            <person name="Villasante A."/>
            <person name="Walenz B."/>
            <person name="Wang J."/>
            <person name="Wasserman M."/>
            <person name="Watts T."/>
            <person name="Wilson D."/>
            <person name="Wilson R.K."/>
            <person name="Wing R.A."/>
            <person name="Wolfner M.F."/>
            <person name="Wong A."/>
            <person name="Wong G.K."/>
            <person name="Wu C.I."/>
            <person name="Wu G."/>
            <person name="Yamamoto D."/>
            <person name="Yang H.P."/>
            <person name="Yang S.P."/>
            <person name="Yorke J.A."/>
            <person name="Yoshida K."/>
            <person name="Zdobnov E."/>
            <person name="Zhang P."/>
            <person name="Zhang Y."/>
            <person name="Zimin A.V."/>
            <person name="Baldwin J."/>
            <person name="Abdouelleil A."/>
            <person name="Abdulkadir J."/>
            <person name="Abebe A."/>
            <person name="Abera B."/>
            <person name="Abreu J."/>
            <person name="Acer S.C."/>
            <person name="Aftuck L."/>
            <person name="Alexander A."/>
            <person name="An P."/>
            <person name="Anderson E."/>
            <person name="Anderson S."/>
            <person name="Arachi H."/>
            <person name="Azer M."/>
            <person name="Bachantsang P."/>
            <person name="Barry A."/>
            <person name="Bayul T."/>
            <person name="Berlin A."/>
            <person name="Bessette D."/>
            <person name="Bloom T."/>
            <person name="Blye J."/>
            <person name="Boguslavskiy L."/>
            <person name="Bonnet C."/>
            <person name="Boukhgalter B."/>
            <person name="Bourzgui I."/>
            <person name="Brown A."/>
            <person name="Cahill P."/>
            <person name="Channer S."/>
            <person name="Cheshatsang Y."/>
            <person name="Chuda L."/>
            <person name="Citroen M."/>
            <person name="Collymore A."/>
            <person name="Cooke P."/>
            <person name="Costello M."/>
            <person name="D'Aco K."/>
            <person name="Daza R."/>
            <person name="De Haan G."/>
            <person name="DeGray S."/>
            <person name="DeMaso C."/>
            <person name="Dhargay N."/>
            <person name="Dooley K."/>
            <person name="Dooley E."/>
            <person name="Doricent M."/>
            <person name="Dorje P."/>
            <person name="Dorjee K."/>
            <person name="Dupes A."/>
            <person name="Elong R."/>
            <person name="Falk J."/>
            <person name="Farina A."/>
            <person name="Faro S."/>
            <person name="Ferguson D."/>
            <person name="Fisher S."/>
            <person name="Foley C.D."/>
            <person name="Franke A."/>
            <person name="Friedrich D."/>
            <person name="Gadbois L."/>
            <person name="Gearin G."/>
            <person name="Gearin C.R."/>
            <person name="Giannoukos G."/>
            <person name="Goode T."/>
            <person name="Graham J."/>
            <person name="Grandbois E."/>
            <person name="Grewal S."/>
            <person name="Gyaltsen K."/>
            <person name="Hafez N."/>
            <person name="Hagos B."/>
            <person name="Hall J."/>
            <person name="Henson C."/>
            <person name="Hollinger A."/>
            <person name="Honan T."/>
            <person name="Huard M.D."/>
            <person name="Hughes L."/>
            <person name="Hurhula B."/>
            <person name="Husby M.E."/>
            <person name="Kamat A."/>
            <person name="Kanga B."/>
            <person name="Kashin S."/>
            <person name="Khazanovich D."/>
            <person name="Kisner P."/>
            <person name="Lance K."/>
            <person name="Lara M."/>
            <person name="Lee W."/>
            <person name="Lennon N."/>
            <person name="Letendre F."/>
            <person name="LeVine R."/>
            <person name="Lipovsky A."/>
            <person name="Liu X."/>
            <person name="Liu J."/>
            <person name="Liu S."/>
            <person name="Lokyitsang T."/>
            <person name="Lokyitsang Y."/>
            <person name="Lubonja R."/>
            <person name="Lui A."/>
            <person name="MacDonald P."/>
            <person name="Magnisalis V."/>
            <person name="Maru K."/>
            <person name="Matthews C."/>
            <person name="McCusker W."/>
            <person name="McDonough S."/>
            <person name="Mehta T."/>
            <person name="Meldrim J."/>
            <person name="Meneus L."/>
            <person name="Mihai O."/>
            <person name="Mihalev A."/>
            <person name="Mihova T."/>
            <person name="Mittelman R."/>
            <person name="Mlenga V."/>
            <person name="Montmayeur A."/>
            <person name="Mulrain L."/>
            <person name="Navidi A."/>
            <person name="Naylor J."/>
            <person name="Negash T."/>
            <person name="Nguyen T."/>
            <person name="Nguyen N."/>
            <person name="Nicol R."/>
            <person name="Norbu C."/>
            <person name="Norbu N."/>
            <person name="Novod N."/>
            <person name="O'Neill B."/>
            <person name="Osman S."/>
            <person name="Markiewicz E."/>
            <person name="Oyono O.L."/>
            <person name="Patti C."/>
            <person name="Phunkhang P."/>
            <person name="Pierre F."/>
            <person name="Priest M."/>
            <person name="Raghuraman S."/>
            <person name="Rege F."/>
            <person name="Reyes R."/>
            <person name="Rise C."/>
            <person name="Rogov P."/>
            <person name="Ross K."/>
            <person name="Ryan E."/>
            <person name="Settipalli S."/>
            <person name="Shea T."/>
            <person name="Sherpa N."/>
            <person name="Shi L."/>
            <person name="Shih D."/>
            <person name="Sparrow T."/>
            <person name="Spaulding J."/>
            <person name="Stalker J."/>
            <person name="Stange-Thomann N."/>
            <person name="Stavropoulos S."/>
            <person name="Stone C."/>
            <person name="Strader C."/>
            <person name="Tesfaye S."/>
            <person name="Thomson T."/>
            <person name="Thoulutsang Y."/>
            <person name="Thoulutsang D."/>
            <person name="Topham K."/>
            <person name="Topping I."/>
            <person name="Tsamla T."/>
            <person name="Vassiliev H."/>
            <person name="Vo A."/>
            <person name="Wangchuk T."/>
            <person name="Wangdi T."/>
            <person name="Weiand M."/>
            <person name="Wilkinson J."/>
            <person name="Wilson A."/>
            <person name="Yadav S."/>
            <person name="Young G."/>
            <person name="Yu Q."/>
            <person name="Zembek L."/>
            <person name="Zhong D."/>
            <person name="Zimmer A."/>
            <person name="Zwirko Z."/>
            <person name="Jaffe D.B."/>
            <person name="Alvarez P."/>
            <person name="Brockman W."/>
            <person name="Butler J."/>
            <person name="Chin C."/>
            <person name="Gnerre S."/>
            <person name="Grabherr M."/>
            <person name="Kleber M."/>
            <person name="Mauceli E."/>
            <person name="MacCallum I."/>
        </authorList>
    </citation>
    <scope>NUCLEOTIDE SEQUENCE [LARGE SCALE GENOMIC DNA]</scope>
    <source>
        <strain evidence="2">Tucson 14024-0371.13</strain>
    </source>
</reference>
<name>A0A0P8YFT1_DROAN</name>